<gene>
    <name evidence="2" type="ORF">N47_H22230</name>
</gene>
<keyword evidence="1" id="KW-0812">Transmembrane</keyword>
<keyword evidence="1" id="KW-0472">Membrane</keyword>
<protein>
    <submittedName>
        <fullName evidence="2">Uncharacterized protein</fullName>
    </submittedName>
</protein>
<dbReference type="AlphaFoldDB" id="E1YA07"/>
<name>E1YA07_9BACT</name>
<proteinExistence type="predicted"/>
<dbReference type="EMBL" id="FR695866">
    <property type="protein sequence ID" value="CBX27401.1"/>
    <property type="molecule type" value="Genomic_DNA"/>
</dbReference>
<keyword evidence="1" id="KW-1133">Transmembrane helix</keyword>
<evidence type="ECO:0000313" key="2">
    <source>
        <dbReference type="EMBL" id="CBX27401.1"/>
    </source>
</evidence>
<sequence>MNNLMFAGIMFIVFGIVQIVRNIQYHDIYKIHPVSFQKHFGKNSLVIRPGVNIKLEEKK</sequence>
<reference evidence="2" key="1">
    <citation type="journal article" date="2011" name="Environ. Microbiol.">
        <title>Genomic insights into the metabolic potential of the polycyclic aromatic hydrocarbon degrading sulfate-reducing Deltaproteobacterium N47.</title>
        <authorList>
            <person name="Bergmann F."/>
            <person name="Selesi D."/>
            <person name="Weinmaier T."/>
            <person name="Tischler P."/>
            <person name="Rattei T."/>
            <person name="Meckenstock R.U."/>
        </authorList>
    </citation>
    <scope>NUCLEOTIDE SEQUENCE</scope>
</reference>
<feature type="transmembrane region" description="Helical" evidence="1">
    <location>
        <begin position="6"/>
        <end position="23"/>
    </location>
</feature>
<accession>E1YA07</accession>
<evidence type="ECO:0000256" key="1">
    <source>
        <dbReference type="SAM" id="Phobius"/>
    </source>
</evidence>
<organism evidence="2">
    <name type="scientific">uncultured Desulfobacterium sp</name>
    <dbReference type="NCBI Taxonomy" id="201089"/>
    <lineage>
        <taxon>Bacteria</taxon>
        <taxon>Pseudomonadati</taxon>
        <taxon>Thermodesulfobacteriota</taxon>
        <taxon>Desulfobacteria</taxon>
        <taxon>Desulfobacterales</taxon>
        <taxon>Desulfobacteriaceae</taxon>
        <taxon>Desulfobacterium</taxon>
        <taxon>environmental samples</taxon>
    </lineage>
</organism>